<proteinExistence type="inferred from homology"/>
<dbReference type="InterPro" id="IPR029058">
    <property type="entry name" value="AB_hydrolase_fold"/>
</dbReference>
<evidence type="ECO:0000313" key="6">
    <source>
        <dbReference type="Proteomes" id="UP000198769"/>
    </source>
</evidence>
<dbReference type="RefSeq" id="WP_228430667.1">
    <property type="nucleotide sequence ID" value="NZ_FOVD01000001.1"/>
</dbReference>
<dbReference type="GO" id="GO:0016787">
    <property type="term" value="F:hydrolase activity"/>
    <property type="evidence" value="ECO:0007669"/>
    <property type="project" value="UniProtKB-KW"/>
</dbReference>
<dbReference type="PROSITE" id="PS00122">
    <property type="entry name" value="CARBOXYLESTERASE_B_1"/>
    <property type="match status" value="1"/>
</dbReference>
<dbReference type="InterPro" id="IPR050309">
    <property type="entry name" value="Type-B_Carboxylest/Lipase"/>
</dbReference>
<organism evidence="5 6">
    <name type="scientific">Chryseobacterium oleae</name>
    <dbReference type="NCBI Taxonomy" id="491207"/>
    <lineage>
        <taxon>Bacteria</taxon>
        <taxon>Pseudomonadati</taxon>
        <taxon>Bacteroidota</taxon>
        <taxon>Flavobacteriia</taxon>
        <taxon>Flavobacteriales</taxon>
        <taxon>Weeksellaceae</taxon>
        <taxon>Chryseobacterium group</taxon>
        <taxon>Chryseobacterium</taxon>
    </lineage>
</organism>
<dbReference type="EMBL" id="FOVD01000001">
    <property type="protein sequence ID" value="SFN02765.1"/>
    <property type="molecule type" value="Genomic_DNA"/>
</dbReference>
<evidence type="ECO:0000256" key="2">
    <source>
        <dbReference type="ARBA" id="ARBA00022801"/>
    </source>
</evidence>
<comment type="similarity">
    <text evidence="1 3">Belongs to the type-B carboxylesterase/lipase family.</text>
</comment>
<dbReference type="Gene3D" id="3.40.50.1820">
    <property type="entry name" value="alpha/beta hydrolase"/>
    <property type="match status" value="1"/>
</dbReference>
<name>A0A1I4VNU5_CHROL</name>
<dbReference type="Proteomes" id="UP000198769">
    <property type="component" value="Unassembled WGS sequence"/>
</dbReference>
<dbReference type="InterPro" id="IPR002018">
    <property type="entry name" value="CarbesteraseB"/>
</dbReference>
<dbReference type="SUPFAM" id="SSF53474">
    <property type="entry name" value="alpha/beta-Hydrolases"/>
    <property type="match status" value="1"/>
</dbReference>
<reference evidence="6" key="1">
    <citation type="submission" date="2016-10" db="EMBL/GenBank/DDBJ databases">
        <authorList>
            <person name="Varghese N."/>
            <person name="Submissions S."/>
        </authorList>
    </citation>
    <scope>NUCLEOTIDE SEQUENCE [LARGE SCALE GENOMIC DNA]</scope>
    <source>
        <strain evidence="6">DSM 25575</strain>
    </source>
</reference>
<evidence type="ECO:0000313" key="5">
    <source>
        <dbReference type="EMBL" id="SFN02765.1"/>
    </source>
</evidence>
<dbReference type="InterPro" id="IPR019826">
    <property type="entry name" value="Carboxylesterase_B_AS"/>
</dbReference>
<evidence type="ECO:0000256" key="1">
    <source>
        <dbReference type="ARBA" id="ARBA00005964"/>
    </source>
</evidence>
<sequence>MMETAYTISTEYGDVRGVKTEKGILTFKGIPYAAPPIGANRFQPPQPPTPWTGIKDATEYGATPPQITPSSGPFAGLLPNVVIPGDDYLNLNIWTAAITGKKPVMVFIYGGAFSLGSGAVSGYDGSNFARDGVVLVTINYRIGIDGFLWFGDGVPNLGILDQIAALKWVRNNIANFGGDPENVTIFGESAGGMSVCTLLAMKEAEGLFRRAIAESGAGHSVISPSSAKLIGTRLAEILGVEPTREAIGQVSAEKVFAAQGQLASEIMAKPSVELWGEAARNLMPFEPVVDGHLLTATPIECIANGAGKDVDILIGTNSEEFRLFLVPDGIISKITDPALDISASAYGLSAEAIQTYRTNRSDCSPGDILSAIITDWFYRIPALRIAENHSNVHVYEFSWQSPACNNLLGACHGLEIAFVFDNLTNTGFTEMLGNQPPQQLADTVHKAWVNFATNGNPGWDSYSADHRVSMRFDVESQITVNDRADERSVWNGIR</sequence>
<keyword evidence="2 3" id="KW-0378">Hydrolase</keyword>
<accession>A0A1I4VNU5</accession>
<feature type="domain" description="Carboxylesterase type B" evidence="4">
    <location>
        <begin position="7"/>
        <end position="474"/>
    </location>
</feature>
<dbReference type="EC" id="3.1.1.-" evidence="3"/>
<evidence type="ECO:0000256" key="3">
    <source>
        <dbReference type="RuleBase" id="RU361235"/>
    </source>
</evidence>
<protein>
    <recommendedName>
        <fullName evidence="3">Carboxylic ester hydrolase</fullName>
        <ecNumber evidence="3">3.1.1.-</ecNumber>
    </recommendedName>
</protein>
<evidence type="ECO:0000259" key="4">
    <source>
        <dbReference type="Pfam" id="PF00135"/>
    </source>
</evidence>
<dbReference type="AlphaFoldDB" id="A0A1I4VNU5"/>
<gene>
    <name evidence="5" type="ORF">SAMN05421594_0464</name>
</gene>
<dbReference type="Pfam" id="PF00135">
    <property type="entry name" value="COesterase"/>
    <property type="match status" value="1"/>
</dbReference>
<dbReference type="PANTHER" id="PTHR11559">
    <property type="entry name" value="CARBOXYLESTERASE"/>
    <property type="match status" value="1"/>
</dbReference>
<keyword evidence="6" id="KW-1185">Reference proteome</keyword>